<name>A0A3A8EQ50_9GAMM</name>
<accession>A0A3A8EQ50</accession>
<proteinExistence type="predicted"/>
<sequence length="68" mass="7980">MLKVRENPGFTVNMYLLIRQRIDLDRSNQLILWQEIQQKVQMEREGIIAVTSCSYSLFIVRSNHATLA</sequence>
<dbReference type="AlphaFoldDB" id="A0A3A8EQ50"/>
<reference evidence="1 2" key="1">
    <citation type="submission" date="2018-09" db="EMBL/GenBank/DDBJ databases">
        <title>The draft genome of Acinetobacter spp. strains.</title>
        <authorList>
            <person name="Qin J."/>
            <person name="Feng Y."/>
            <person name="Zong Z."/>
        </authorList>
    </citation>
    <scope>NUCLEOTIDE SEQUENCE [LARGE SCALE GENOMIC DNA]</scope>
    <source>
        <strain evidence="1 2">WCHAc060115</strain>
    </source>
</reference>
<protein>
    <submittedName>
        <fullName evidence="1">Uncharacterized protein</fullName>
    </submittedName>
</protein>
<evidence type="ECO:0000313" key="1">
    <source>
        <dbReference type="EMBL" id="RKG37012.1"/>
    </source>
</evidence>
<gene>
    <name evidence="1" type="ORF">D7V20_12485</name>
</gene>
<comment type="caution">
    <text evidence="1">The sequence shown here is derived from an EMBL/GenBank/DDBJ whole genome shotgun (WGS) entry which is preliminary data.</text>
</comment>
<keyword evidence="2" id="KW-1185">Reference proteome</keyword>
<evidence type="ECO:0000313" key="2">
    <source>
        <dbReference type="Proteomes" id="UP000280405"/>
    </source>
</evidence>
<dbReference type="EMBL" id="RAXT01000029">
    <property type="protein sequence ID" value="RKG37012.1"/>
    <property type="molecule type" value="Genomic_DNA"/>
</dbReference>
<dbReference type="Proteomes" id="UP000280405">
    <property type="component" value="Unassembled WGS sequence"/>
</dbReference>
<organism evidence="1 2">
    <name type="scientific">Acinetobacter rongchengensis</name>
    <dbReference type="NCBI Taxonomy" id="2419601"/>
    <lineage>
        <taxon>Bacteria</taxon>
        <taxon>Pseudomonadati</taxon>
        <taxon>Pseudomonadota</taxon>
        <taxon>Gammaproteobacteria</taxon>
        <taxon>Moraxellales</taxon>
        <taxon>Moraxellaceae</taxon>
        <taxon>Acinetobacter</taxon>
    </lineage>
</organism>